<gene>
    <name evidence="1" type="ORF">KDK_52770</name>
</gene>
<keyword evidence="2" id="KW-1185">Reference proteome</keyword>
<organism evidence="1 2">
    <name type="scientific">Dictyobacter kobayashii</name>
    <dbReference type="NCBI Taxonomy" id="2014872"/>
    <lineage>
        <taxon>Bacteria</taxon>
        <taxon>Bacillati</taxon>
        <taxon>Chloroflexota</taxon>
        <taxon>Ktedonobacteria</taxon>
        <taxon>Ktedonobacterales</taxon>
        <taxon>Dictyobacteraceae</taxon>
        <taxon>Dictyobacter</taxon>
    </lineage>
</organism>
<sequence length="353" mass="39220">MPNLEDTRLAFIPGARVIIHDPNTVELRTGVWNCSSVTLSDDEEKGILGEVILGLLDNHSIATLTQKLGVRSDQIGSVVETLVENNILVPVEKRNVWNQLAYLATPTLGYRPEPGDDLPAQVIVLGSATLVKQFRHITHGLLGDKLQEASEDTIKRLRVKDLNLESNGLELSDHLETFQHWRGALIVALWNELDPILLGNINRLAHHIGFTFLPGAIDGPFSIIGPTIIPQVTACFQCAEMRVIEALRDHTLYTEYRRALAEQRVYGGEDKDEAIDPFQANMVSFAAWDAINLVTLGNAFTLNKILGIYGPTLEVRFHELLRMPGCPVCSEPITLGPTLYSDLRSYLNTQIKM</sequence>
<evidence type="ECO:0000313" key="1">
    <source>
        <dbReference type="EMBL" id="GCE21477.1"/>
    </source>
</evidence>
<dbReference type="AlphaFoldDB" id="A0A402AQV6"/>
<proteinExistence type="predicted"/>
<dbReference type="NCBIfam" id="TIGR03882">
    <property type="entry name" value="cyclo_dehyd_2"/>
    <property type="match status" value="1"/>
</dbReference>
<dbReference type="Proteomes" id="UP000287188">
    <property type="component" value="Unassembled WGS sequence"/>
</dbReference>
<accession>A0A402AQV6</accession>
<dbReference type="EMBL" id="BIFS01000001">
    <property type="protein sequence ID" value="GCE21477.1"/>
    <property type="molecule type" value="Genomic_DNA"/>
</dbReference>
<evidence type="ECO:0000313" key="2">
    <source>
        <dbReference type="Proteomes" id="UP000287188"/>
    </source>
</evidence>
<name>A0A402AQV6_9CHLR</name>
<dbReference type="InterPro" id="IPR022291">
    <property type="entry name" value="Bacteriocin_synth_cyclodeHase"/>
</dbReference>
<dbReference type="Gene3D" id="3.40.50.720">
    <property type="entry name" value="NAD(P)-binding Rossmann-like Domain"/>
    <property type="match status" value="1"/>
</dbReference>
<protein>
    <submittedName>
        <fullName evidence="1">Uncharacterized protein</fullName>
    </submittedName>
</protein>
<reference evidence="2" key="1">
    <citation type="submission" date="2018-12" db="EMBL/GenBank/DDBJ databases">
        <title>Tengunoibacter tsumagoiensis gen. nov., sp. nov., Dictyobacter kobayashii sp. nov., D. alpinus sp. nov., and D. joshuensis sp. nov. and description of Dictyobacteraceae fam. nov. within the order Ktedonobacterales isolated from Tengu-no-mugimeshi.</title>
        <authorList>
            <person name="Wang C.M."/>
            <person name="Zheng Y."/>
            <person name="Sakai Y."/>
            <person name="Toyoda A."/>
            <person name="Minakuchi Y."/>
            <person name="Abe K."/>
            <person name="Yokota A."/>
            <person name="Yabe S."/>
        </authorList>
    </citation>
    <scope>NUCLEOTIDE SEQUENCE [LARGE SCALE GENOMIC DNA]</scope>
    <source>
        <strain evidence="2">Uno11</strain>
    </source>
</reference>
<comment type="caution">
    <text evidence="1">The sequence shown here is derived from an EMBL/GenBank/DDBJ whole genome shotgun (WGS) entry which is preliminary data.</text>
</comment>
<dbReference type="RefSeq" id="WP_126553160.1">
    <property type="nucleotide sequence ID" value="NZ_BIFS01000001.1"/>
</dbReference>
<dbReference type="OrthoDB" id="305697at2"/>